<name>Q8U5E8_AGRFC</name>
<dbReference type="PATRIC" id="fig|176299.10.peg.1073"/>
<protein>
    <submittedName>
        <fullName evidence="1">Uncharacterized protein</fullName>
    </submittedName>
</protein>
<organism evidence="1 2">
    <name type="scientific">Agrobacterium fabrum (strain C58 / ATCC 33970)</name>
    <name type="common">Agrobacterium tumefaciens (strain C58)</name>
    <dbReference type="NCBI Taxonomy" id="176299"/>
    <lineage>
        <taxon>Bacteria</taxon>
        <taxon>Pseudomonadati</taxon>
        <taxon>Pseudomonadota</taxon>
        <taxon>Alphaproteobacteria</taxon>
        <taxon>Hyphomicrobiales</taxon>
        <taxon>Rhizobiaceae</taxon>
        <taxon>Rhizobium/Agrobacterium group</taxon>
        <taxon>Agrobacterium</taxon>
        <taxon>Agrobacterium tumefaciens complex</taxon>
    </lineage>
</organism>
<accession>Q8U5E8</accession>
<keyword evidence="2" id="KW-1185">Reference proteome</keyword>
<evidence type="ECO:0000313" key="2">
    <source>
        <dbReference type="Proteomes" id="UP000000813"/>
    </source>
</evidence>
<reference evidence="1 2" key="2">
    <citation type="journal article" date="2001" name="Science">
        <title>Genome sequence of the plant pathogen and biotechnology agent Agrobacterium tumefaciens C58.</title>
        <authorList>
            <person name="Goodner B."/>
            <person name="Hinkle G."/>
            <person name="Gattung S."/>
            <person name="Miller N."/>
            <person name="Blanchard M."/>
            <person name="Qurollo B."/>
            <person name="Goldman B.S."/>
            <person name="Cao Y."/>
            <person name="Askenazi M."/>
            <person name="Halling C."/>
            <person name="Mullin L."/>
            <person name="Houmiel K."/>
            <person name="Gordon J."/>
            <person name="Vaudin M."/>
            <person name="Iartchouk O."/>
            <person name="Epp A."/>
            <person name="Liu F."/>
            <person name="Wollam C."/>
            <person name="Allinger M."/>
            <person name="Doughty D."/>
            <person name="Scott C."/>
            <person name="Lappas C."/>
            <person name="Markelz B."/>
            <person name="Flanagan C."/>
            <person name="Crowell C."/>
            <person name="Gurson J."/>
            <person name="Lomo C."/>
            <person name="Sear C."/>
            <person name="Strub G."/>
            <person name="Cielo C."/>
            <person name="Slater S."/>
        </authorList>
    </citation>
    <scope>NUCLEOTIDE SEQUENCE [LARGE SCALE GENOMIC DNA]</scope>
    <source>
        <strain evidence="2">C58 / ATCC 33970</strain>
    </source>
</reference>
<dbReference type="KEGG" id="atu:Atu1061"/>
<dbReference type="OrthoDB" id="9936552at2"/>
<dbReference type="EnsemblBacteria" id="AAK86869">
    <property type="protein sequence ID" value="AAK86869"/>
    <property type="gene ID" value="Atu1061"/>
</dbReference>
<gene>
    <name evidence="1" type="ordered locus">Atu1061</name>
</gene>
<evidence type="ECO:0000313" key="1">
    <source>
        <dbReference type="EMBL" id="AAK86869.1"/>
    </source>
</evidence>
<reference evidence="1 2" key="1">
    <citation type="journal article" date="2001" name="Science">
        <title>The genome of the natural genetic engineer Agrobacterium tumefaciens C58.</title>
        <authorList>
            <person name="Wood D.W."/>
            <person name="Setubal J.C."/>
            <person name="Kaul R."/>
            <person name="Monks D.E."/>
            <person name="Kitajima J.P."/>
            <person name="Okura V.K."/>
            <person name="Zhou Y."/>
            <person name="Chen L."/>
            <person name="Wood G.E."/>
            <person name="Almeida N.F.Jr."/>
            <person name="Woo L."/>
            <person name="Chen Y."/>
            <person name="Paulsen I.T."/>
            <person name="Eisen J.A."/>
            <person name="Karp P.D."/>
            <person name="Bovee D.Sr."/>
            <person name="Chapman P."/>
            <person name="Clendenning J."/>
            <person name="Deatherage G."/>
            <person name="Gillet W."/>
            <person name="Grant C."/>
            <person name="Kutyavin T."/>
            <person name="Levy R."/>
            <person name="Li M.J."/>
            <person name="McClelland E."/>
            <person name="Palmieri A."/>
            <person name="Raymond C."/>
            <person name="Rouse G."/>
            <person name="Saenphimmachak C."/>
            <person name="Wu Z."/>
            <person name="Romero P."/>
            <person name="Gordon D."/>
            <person name="Zhang S."/>
            <person name="Yoo H."/>
            <person name="Tao Y."/>
            <person name="Biddle P."/>
            <person name="Jung M."/>
            <person name="Krespan W."/>
            <person name="Perry M."/>
            <person name="Gordon-Kamm B."/>
            <person name="Liao L."/>
            <person name="Kim S."/>
            <person name="Hendrick C."/>
            <person name="Zhao Z.Y."/>
            <person name="Dolan M."/>
            <person name="Chumley F."/>
            <person name="Tingey S.V."/>
            <person name="Tomb J.F."/>
            <person name="Gordon M.P."/>
            <person name="Olson M.V."/>
            <person name="Nester E.W."/>
        </authorList>
    </citation>
    <scope>NUCLEOTIDE SEQUENCE [LARGE SCALE GENOMIC DNA]</scope>
    <source>
        <strain evidence="2">C58 / ATCC 33970</strain>
    </source>
</reference>
<dbReference type="HOGENOM" id="CLU_3131507_0_0_5"/>
<dbReference type="EMBL" id="AE007869">
    <property type="protein sequence ID" value="AAK86869.1"/>
    <property type="molecule type" value="Genomic_DNA"/>
</dbReference>
<dbReference type="PIR" id="D97489">
    <property type="entry name" value="D97489"/>
</dbReference>
<dbReference type="Proteomes" id="UP000000813">
    <property type="component" value="Chromosome circular"/>
</dbReference>
<sequence>MQAPFLFLAPRDIVDRKLFIEMADFRNEAATKLQYKARLRQEGYTSANV</sequence>
<dbReference type="AlphaFoldDB" id="Q8U5E8"/>
<proteinExistence type="predicted"/>